<accession>A0A3A3G0M5</accession>
<dbReference type="InterPro" id="IPR020904">
    <property type="entry name" value="Sc_DH/Rdtase_CS"/>
</dbReference>
<dbReference type="PANTHER" id="PTHR44196">
    <property type="entry name" value="DEHYDROGENASE/REDUCTASE SDR FAMILY MEMBER 7B"/>
    <property type="match status" value="1"/>
</dbReference>
<dbReference type="OrthoDB" id="9790266at2"/>
<dbReference type="Pfam" id="PF00106">
    <property type="entry name" value="adh_short"/>
    <property type="match status" value="1"/>
</dbReference>
<evidence type="ECO:0000256" key="1">
    <source>
        <dbReference type="ARBA" id="ARBA00006484"/>
    </source>
</evidence>
<feature type="region of interest" description="Disordered" evidence="4">
    <location>
        <begin position="270"/>
        <end position="289"/>
    </location>
</feature>
<dbReference type="InterPro" id="IPR002347">
    <property type="entry name" value="SDR_fam"/>
</dbReference>
<dbReference type="GO" id="GO:0016491">
    <property type="term" value="F:oxidoreductase activity"/>
    <property type="evidence" value="ECO:0007669"/>
    <property type="project" value="UniProtKB-KW"/>
</dbReference>
<dbReference type="PRINTS" id="PR00080">
    <property type="entry name" value="SDRFAMILY"/>
</dbReference>
<dbReference type="GO" id="GO:0016020">
    <property type="term" value="C:membrane"/>
    <property type="evidence" value="ECO:0007669"/>
    <property type="project" value="TreeGrafter"/>
</dbReference>
<dbReference type="Gene3D" id="3.40.50.720">
    <property type="entry name" value="NAD(P)-binding Rossmann-like Domain"/>
    <property type="match status" value="1"/>
</dbReference>
<dbReference type="SUPFAM" id="SSF51735">
    <property type="entry name" value="NAD(P)-binding Rossmann-fold domains"/>
    <property type="match status" value="1"/>
</dbReference>
<evidence type="ECO:0000313" key="6">
    <source>
        <dbReference type="EMBL" id="RJG00012.1"/>
    </source>
</evidence>
<keyword evidence="7" id="KW-1185">Reference proteome</keyword>
<proteinExistence type="inferred from homology"/>
<dbReference type="NCBIfam" id="NF005495">
    <property type="entry name" value="PRK07109.1"/>
    <property type="match status" value="1"/>
</dbReference>
<dbReference type="SMART" id="SM00822">
    <property type="entry name" value="PKS_KR"/>
    <property type="match status" value="1"/>
</dbReference>
<dbReference type="AlphaFoldDB" id="A0A3A3G0M5"/>
<keyword evidence="2" id="KW-0560">Oxidoreductase</keyword>
<organism evidence="6 7">
    <name type="scientific">Noviherbaspirillum saxi</name>
    <dbReference type="NCBI Taxonomy" id="2320863"/>
    <lineage>
        <taxon>Bacteria</taxon>
        <taxon>Pseudomonadati</taxon>
        <taxon>Pseudomonadota</taxon>
        <taxon>Betaproteobacteria</taxon>
        <taxon>Burkholderiales</taxon>
        <taxon>Oxalobacteraceae</taxon>
        <taxon>Noviherbaspirillum</taxon>
    </lineage>
</organism>
<comment type="caution">
    <text evidence="6">The sequence shown here is derived from an EMBL/GenBank/DDBJ whole genome shotgun (WGS) entry which is preliminary data.</text>
</comment>
<evidence type="ECO:0000313" key="7">
    <source>
        <dbReference type="Proteomes" id="UP000265955"/>
    </source>
</evidence>
<dbReference type="RefSeq" id="WP_119769952.1">
    <property type="nucleotide sequence ID" value="NZ_QYUO01000001.1"/>
</dbReference>
<feature type="domain" description="Ketoreductase" evidence="5">
    <location>
        <begin position="11"/>
        <end position="196"/>
    </location>
</feature>
<name>A0A3A3G0M5_9BURK</name>
<dbReference type="CDD" id="cd05360">
    <property type="entry name" value="SDR_c3"/>
    <property type="match status" value="1"/>
</dbReference>
<evidence type="ECO:0000256" key="2">
    <source>
        <dbReference type="ARBA" id="ARBA00023002"/>
    </source>
</evidence>
<dbReference type="InterPro" id="IPR057326">
    <property type="entry name" value="KR_dom"/>
</dbReference>
<evidence type="ECO:0000256" key="4">
    <source>
        <dbReference type="SAM" id="MobiDB-lite"/>
    </source>
</evidence>
<evidence type="ECO:0000256" key="3">
    <source>
        <dbReference type="RuleBase" id="RU000363"/>
    </source>
</evidence>
<comment type="similarity">
    <text evidence="1 3">Belongs to the short-chain dehydrogenases/reductases (SDR) family.</text>
</comment>
<dbReference type="PRINTS" id="PR00081">
    <property type="entry name" value="GDHRDH"/>
</dbReference>
<dbReference type="EMBL" id="QYUO01000001">
    <property type="protein sequence ID" value="RJG00012.1"/>
    <property type="molecule type" value="Genomic_DNA"/>
</dbReference>
<dbReference type="InterPro" id="IPR036291">
    <property type="entry name" value="NAD(P)-bd_dom_sf"/>
</dbReference>
<sequence length="354" mass="39099">MKFRLKKLSEQVVVITGATSGIGLTTARRAAQRGAKLVLVARNEDALKQLNFELSKKGNEVIHVVADVGIDEDVRRAAQAAIERFGGFDTWINNAGVSIFGRTEDVSLQDQRRLFQTNFWGVVHGSLVAVEHLKKNGGAIINLGSEVSDRAVPLQGMYSASKHAVKGFTDSLRLELEEEGAPVAVTLIKPAAIDTMFVEHAKNYMDVEPRLSPPIYAPEVAADAILYAAENFKRDIFVGGAARLVASTAHHAPRVMDSLMKRFMFSQQRTRRPARDRSQNSLHSPSADLQERQGYDGHVFESSLYTQAAIHPKTVMTLLLTGLAFAVWWNLRERQEAVSLNNDPVPRPALDITF</sequence>
<evidence type="ECO:0000259" key="5">
    <source>
        <dbReference type="SMART" id="SM00822"/>
    </source>
</evidence>
<dbReference type="PROSITE" id="PS00061">
    <property type="entry name" value="ADH_SHORT"/>
    <property type="match status" value="1"/>
</dbReference>
<reference evidence="7" key="1">
    <citation type="submission" date="2018-09" db="EMBL/GenBank/DDBJ databases">
        <authorList>
            <person name="Zhu H."/>
        </authorList>
    </citation>
    <scope>NUCLEOTIDE SEQUENCE [LARGE SCALE GENOMIC DNA]</scope>
    <source>
        <strain evidence="7">K1R23-30</strain>
    </source>
</reference>
<dbReference type="PANTHER" id="PTHR44196:SF1">
    <property type="entry name" value="DEHYDROGENASE_REDUCTASE SDR FAMILY MEMBER 7B"/>
    <property type="match status" value="1"/>
</dbReference>
<dbReference type="Proteomes" id="UP000265955">
    <property type="component" value="Unassembled WGS sequence"/>
</dbReference>
<protein>
    <submittedName>
        <fullName evidence="6">SDR family NAD(P)-dependent oxidoreductase</fullName>
    </submittedName>
</protein>
<gene>
    <name evidence="6" type="ORF">D3871_07355</name>
</gene>